<dbReference type="Proteomes" id="UP001597493">
    <property type="component" value="Unassembled WGS sequence"/>
</dbReference>
<comment type="caution">
    <text evidence="2">The sequence shown here is derived from an EMBL/GenBank/DDBJ whole genome shotgun (WGS) entry which is preliminary data.</text>
</comment>
<keyword evidence="3" id="KW-1185">Reference proteome</keyword>
<accession>A0ABW5R0V8</accession>
<dbReference type="RefSeq" id="WP_379275588.1">
    <property type="nucleotide sequence ID" value="NZ_JBHUGT010000029.1"/>
</dbReference>
<sequence>MRLWRRYAPAAFAALAAVGLLSFLPAAAEHKRAETEVAAFRTETIQRLTNANLVDAFVALRLSGSIANVKWSQAVLSVELLIDGAEGRSGAWLQDARKLIRFSFEHTGNVNRLIVRFKEREQAGSRLLLAIDVRRSDSWLQGSPEELDNADPIKDPLWKKRLRLNFSPYYFAHLYNLT</sequence>
<evidence type="ECO:0000313" key="2">
    <source>
        <dbReference type="EMBL" id="MFD2661970.1"/>
    </source>
</evidence>
<feature type="signal peptide" evidence="1">
    <location>
        <begin position="1"/>
        <end position="28"/>
    </location>
</feature>
<evidence type="ECO:0000256" key="1">
    <source>
        <dbReference type="SAM" id="SignalP"/>
    </source>
</evidence>
<organism evidence="2 3">
    <name type="scientific">Paenibacillus thailandensis</name>
    <dbReference type="NCBI Taxonomy" id="393250"/>
    <lineage>
        <taxon>Bacteria</taxon>
        <taxon>Bacillati</taxon>
        <taxon>Bacillota</taxon>
        <taxon>Bacilli</taxon>
        <taxon>Bacillales</taxon>
        <taxon>Paenibacillaceae</taxon>
        <taxon>Paenibacillus</taxon>
    </lineage>
</organism>
<gene>
    <name evidence="2" type="ORF">ACFSW5_17070</name>
</gene>
<proteinExistence type="predicted"/>
<evidence type="ECO:0000313" key="3">
    <source>
        <dbReference type="Proteomes" id="UP001597493"/>
    </source>
</evidence>
<name>A0ABW5R0V8_9BACL</name>
<dbReference type="EMBL" id="JBHUMY010000020">
    <property type="protein sequence ID" value="MFD2661970.1"/>
    <property type="molecule type" value="Genomic_DNA"/>
</dbReference>
<protein>
    <submittedName>
        <fullName evidence="2">Uncharacterized protein</fullName>
    </submittedName>
</protein>
<keyword evidence="1" id="KW-0732">Signal</keyword>
<feature type="chain" id="PRO_5045733600" evidence="1">
    <location>
        <begin position="29"/>
        <end position="178"/>
    </location>
</feature>
<reference evidence="3" key="1">
    <citation type="journal article" date="2019" name="Int. J. Syst. Evol. Microbiol.">
        <title>The Global Catalogue of Microorganisms (GCM) 10K type strain sequencing project: providing services to taxonomists for standard genome sequencing and annotation.</title>
        <authorList>
            <consortium name="The Broad Institute Genomics Platform"/>
            <consortium name="The Broad Institute Genome Sequencing Center for Infectious Disease"/>
            <person name="Wu L."/>
            <person name="Ma J."/>
        </authorList>
    </citation>
    <scope>NUCLEOTIDE SEQUENCE [LARGE SCALE GENOMIC DNA]</scope>
    <source>
        <strain evidence="3">TISTR 1827</strain>
    </source>
</reference>